<dbReference type="EnsemblMetazoa" id="GMOY002567-RA">
    <property type="protein sequence ID" value="GMOY002567-PA"/>
    <property type="gene ID" value="GMOY002567"/>
</dbReference>
<keyword evidence="8" id="KW-1185">Reference proteome</keyword>
<feature type="region of interest" description="Disordered" evidence="5">
    <location>
        <begin position="1037"/>
        <end position="1069"/>
    </location>
</feature>
<feature type="compositionally biased region" description="Polar residues" evidence="5">
    <location>
        <begin position="1042"/>
        <end position="1062"/>
    </location>
</feature>
<dbReference type="InterPro" id="IPR008847">
    <property type="entry name" value="Suf"/>
</dbReference>
<dbReference type="PANTHER" id="PTHR23270">
    <property type="entry name" value="PROGRAMMED CELL DEATH PROTEIN 11 PRE-RRNA PROCESSING PROTEIN RRP5"/>
    <property type="match status" value="1"/>
</dbReference>
<evidence type="ECO:0000259" key="6">
    <source>
        <dbReference type="PROSITE" id="PS50126"/>
    </source>
</evidence>
<feature type="domain" description="S1 motif" evidence="6">
    <location>
        <begin position="69"/>
        <end position="155"/>
    </location>
</feature>
<keyword evidence="4" id="KW-0539">Nucleus</keyword>
<evidence type="ECO:0000256" key="4">
    <source>
        <dbReference type="ARBA" id="ARBA00023242"/>
    </source>
</evidence>
<dbReference type="PhylomeDB" id="A0A1B0FFY9"/>
<dbReference type="GO" id="GO:0006364">
    <property type="term" value="P:rRNA processing"/>
    <property type="evidence" value="ECO:0007669"/>
    <property type="project" value="UniProtKB-KW"/>
</dbReference>
<proteinExistence type="predicted"/>
<evidence type="ECO:0000256" key="5">
    <source>
        <dbReference type="SAM" id="MobiDB-lite"/>
    </source>
</evidence>
<dbReference type="VEuPathDB" id="VectorBase:GMOY002567"/>
<dbReference type="InterPro" id="IPR011990">
    <property type="entry name" value="TPR-like_helical_dom_sf"/>
</dbReference>
<dbReference type="STRING" id="37546.A0A1B0FFY9"/>
<sequence>MVIVEKSFPRGGTSNGAKKEIKENIIFGAVQRRSKKRKTRGVGDVDNTVDENLETFSAELLNYDTIQEGMLIMGVVKQVDQLHLKLSLPGRLTAKVSTLEISEAYTKSLQRLVNNPQPDEGIKPLPDLYKIGQIVYGKVQELQRGDNGHVFITMTLKPSNVHSELRHSNIRKDFIFSGAIEEVQEHGYIIESGIKNLRCFLPFENSQEEHVTGEHLLLKVKKMTPNKNASTCICKELLIEEIKIKEQRDCNLDYLMPSMIVHFQVEKVLKDGLQGTIMNELFTAYVNEHQLDSPLALPENFETGSVHKARILYVMPLTKLVYLTLNLRNLSEENTSASEKELLKRGDIVEDARVHHFGTGGVIFILNEKFKGVVSYKTIKTNYKGNYDQDALLAKYVKKSQHKVRILEYDAMDSLYTCTDDISLINEKFFTLQDVKAGEFVKAIVEAPDTKIGGYRLKVGKLKGTIEKIYLAATSKTLDVDTKMKCRVVGINTDRNIIYLTNRPEYMAKNCRLLTSWAQAKVNANYMGTVVKITKGISVLVKFFGEVKGILYKDKDTSTDEIDSLVEGQTMLFRVAKVKGEQLVLRLASNLLLNPGEICPVTVVHVLESGLEVQMVYNSEDGSECTAKGLVPTTFLSDFRDLTLAKLKTYNIGDALQAVCISGNVFSVRDVDYYAQTAINKWIDIKPGNILKAYVKNVLDENIIEICMLTAGCKEPIKLHSDMLLVKAFNLHKLTLSSEQVVYARVLGKENITKSISVSAKLTDVLADCLDESAKYVESYLKEVHAIKAAFRTNEQTISQFSIGDKITAEFQCVNDVTKDWEFVLDKTEVIGLVKATIVDKAKIPKPGTQQNCIILWIDYSRNIIYLSNKPSDINHISNDQNIPSNLVGKSGIKAKVLLKLDTILICSLKKLNNPLTYCPVRLHFNDFEEICANSVAEGSFCRLSFIHKTLPIAVPDDIYKACHASNAKKRKLTPDDVKATTLKMVRMENFLENGEPALSKRKSQQAIKSSNNCHQMQGSEIDKEIVKYEKTFKEQDKGIDQQVTNENDNEEGSATSKNGSSKTKKVTKEEVISNVCAQTKATDAASKKRPQNAPDSKERVKKVKKEVPLFYEDKMPNLDDHLSDDARNNNAKERMTSTTSIKPLAGVVDFWDLSKSNNFVGSSDSEDDDDDNDGDKKPTKKKKLTAAEKFKKQREEEARLRDIEEKYADPKHIPETVDQFDRLVLSEPDNSKHWINYMVFHMQSFEIEKSRAVARRALKTISFRNPNEQINIWVALLNLELRYGSKESFDDTFKEALTYNDPIKIYLRALDILIDLQKQEDLTGMVSIITKKFKSVPEAWRSAANALFAIGMVERAQQLLHKALSSLPEREHVNTIIIFANLNHKYGRSEMAQTMLDQVVTSYPKRVDVWSQYVDVLIKENLIDCARNVLERAIIQKIPLKKMRTIFKKYLEFEQNYGTEANVQRVKQLAVDYVKKNQHL</sequence>
<feature type="region of interest" description="Disordered" evidence="5">
    <location>
        <begin position="1082"/>
        <end position="1104"/>
    </location>
</feature>
<keyword evidence="3" id="KW-0677">Repeat</keyword>
<dbReference type="SMART" id="SM00386">
    <property type="entry name" value="HAT"/>
    <property type="match status" value="4"/>
</dbReference>
<dbReference type="InterPro" id="IPR045209">
    <property type="entry name" value="Rrp5"/>
</dbReference>
<evidence type="ECO:0000256" key="2">
    <source>
        <dbReference type="ARBA" id="ARBA00022552"/>
    </source>
</evidence>
<name>A0A1B0FFY9_GLOMM</name>
<keyword evidence="2" id="KW-0698">rRNA processing</keyword>
<evidence type="ECO:0000313" key="7">
    <source>
        <dbReference type="EnsemblMetazoa" id="GMOY002567-PA"/>
    </source>
</evidence>
<evidence type="ECO:0000313" key="8">
    <source>
        <dbReference type="Proteomes" id="UP000092444"/>
    </source>
</evidence>
<dbReference type="InterPro" id="IPR048059">
    <property type="entry name" value="Rrp5_S1_rpt_hs1_sc1"/>
</dbReference>
<dbReference type="SUPFAM" id="SSF50249">
    <property type="entry name" value="Nucleic acid-binding proteins"/>
    <property type="match status" value="2"/>
</dbReference>
<dbReference type="InterPro" id="IPR003029">
    <property type="entry name" value="S1_domain"/>
</dbReference>
<dbReference type="InterPro" id="IPR012340">
    <property type="entry name" value="NA-bd_OB-fold"/>
</dbReference>
<dbReference type="Gene3D" id="1.25.40.10">
    <property type="entry name" value="Tetratricopeptide repeat domain"/>
    <property type="match status" value="1"/>
</dbReference>
<evidence type="ECO:0000256" key="1">
    <source>
        <dbReference type="ARBA" id="ARBA00004604"/>
    </source>
</evidence>
<feature type="compositionally biased region" description="Acidic residues" evidence="5">
    <location>
        <begin position="1165"/>
        <end position="1174"/>
    </location>
</feature>
<accession>A0A1B0FFY9</accession>
<organism evidence="7 8">
    <name type="scientific">Glossina morsitans morsitans</name>
    <name type="common">Savannah tsetse fly</name>
    <dbReference type="NCBI Taxonomy" id="37546"/>
    <lineage>
        <taxon>Eukaryota</taxon>
        <taxon>Metazoa</taxon>
        <taxon>Ecdysozoa</taxon>
        <taxon>Arthropoda</taxon>
        <taxon>Hexapoda</taxon>
        <taxon>Insecta</taxon>
        <taxon>Pterygota</taxon>
        <taxon>Neoptera</taxon>
        <taxon>Endopterygota</taxon>
        <taxon>Diptera</taxon>
        <taxon>Brachycera</taxon>
        <taxon>Muscomorpha</taxon>
        <taxon>Hippoboscoidea</taxon>
        <taxon>Glossinidae</taxon>
        <taxon>Glossina</taxon>
    </lineage>
</organism>
<dbReference type="GO" id="GO:0032040">
    <property type="term" value="C:small-subunit processome"/>
    <property type="evidence" value="ECO:0007669"/>
    <property type="project" value="TreeGrafter"/>
</dbReference>
<dbReference type="InterPro" id="IPR003107">
    <property type="entry name" value="HAT"/>
</dbReference>
<dbReference type="Gene3D" id="2.40.50.140">
    <property type="entry name" value="Nucleic acid-binding proteins"/>
    <property type="match status" value="1"/>
</dbReference>
<reference evidence="7" key="1">
    <citation type="submission" date="2020-05" db="UniProtKB">
        <authorList>
            <consortium name="EnsemblMetazoa"/>
        </authorList>
    </citation>
    <scope>IDENTIFICATION</scope>
    <source>
        <strain evidence="7">Yale</strain>
    </source>
</reference>
<dbReference type="PANTHER" id="PTHR23270:SF10">
    <property type="entry name" value="PROTEIN RRP5 HOMOLOG"/>
    <property type="match status" value="1"/>
</dbReference>
<dbReference type="Pfam" id="PF05843">
    <property type="entry name" value="Suf"/>
    <property type="match status" value="1"/>
</dbReference>
<dbReference type="GO" id="GO:0003723">
    <property type="term" value="F:RNA binding"/>
    <property type="evidence" value="ECO:0007669"/>
    <property type="project" value="TreeGrafter"/>
</dbReference>
<dbReference type="SUPFAM" id="SSF48452">
    <property type="entry name" value="TPR-like"/>
    <property type="match status" value="2"/>
</dbReference>
<dbReference type="SMART" id="SM00316">
    <property type="entry name" value="S1"/>
    <property type="match status" value="5"/>
</dbReference>
<protein>
    <recommendedName>
        <fullName evidence="6">S1 motif domain-containing protein</fullName>
    </recommendedName>
</protein>
<feature type="compositionally biased region" description="Polar residues" evidence="5">
    <location>
        <begin position="1005"/>
        <end position="1019"/>
    </location>
</feature>
<dbReference type="CDD" id="cd05693">
    <property type="entry name" value="S1_Rrp5_repeat_hs1_sc1"/>
    <property type="match status" value="1"/>
</dbReference>
<dbReference type="EMBL" id="CCAG010016676">
    <property type="status" value="NOT_ANNOTATED_CDS"/>
    <property type="molecule type" value="Genomic_DNA"/>
</dbReference>
<feature type="region of interest" description="Disordered" evidence="5">
    <location>
        <begin position="997"/>
        <end position="1020"/>
    </location>
</feature>
<dbReference type="PROSITE" id="PS50126">
    <property type="entry name" value="S1"/>
    <property type="match status" value="1"/>
</dbReference>
<dbReference type="Proteomes" id="UP000092444">
    <property type="component" value="Unassembled WGS sequence"/>
</dbReference>
<comment type="subcellular location">
    <subcellularLocation>
        <location evidence="1">Nucleus</location>
        <location evidence="1">Nucleolus</location>
    </subcellularLocation>
</comment>
<feature type="region of interest" description="Disordered" evidence="5">
    <location>
        <begin position="1160"/>
        <end position="1191"/>
    </location>
</feature>
<evidence type="ECO:0000256" key="3">
    <source>
        <dbReference type="ARBA" id="ARBA00022737"/>
    </source>
</evidence>